<feature type="region of interest" description="Disordered" evidence="1">
    <location>
        <begin position="48"/>
        <end position="101"/>
    </location>
</feature>
<evidence type="ECO:0000259" key="2">
    <source>
        <dbReference type="Pfam" id="PF01841"/>
    </source>
</evidence>
<dbReference type="Gene3D" id="3.10.620.30">
    <property type="match status" value="1"/>
</dbReference>
<dbReference type="InterPro" id="IPR002931">
    <property type="entry name" value="Transglutaminase-like"/>
</dbReference>
<dbReference type="OrthoDB" id="6129702at2759"/>
<dbReference type="InParanoid" id="D2VBP8"/>
<dbReference type="GO" id="GO:0005737">
    <property type="term" value="C:cytoplasm"/>
    <property type="evidence" value="ECO:0007669"/>
    <property type="project" value="TreeGrafter"/>
</dbReference>
<evidence type="ECO:0000313" key="4">
    <source>
        <dbReference type="Proteomes" id="UP000006671"/>
    </source>
</evidence>
<keyword evidence="4" id="KW-1185">Reference proteome</keyword>
<accession>D2VBP8</accession>
<dbReference type="PANTHER" id="PTHR46333">
    <property type="entry name" value="CYTOKINESIS PROTEIN 3"/>
    <property type="match status" value="1"/>
</dbReference>
<dbReference type="Proteomes" id="UP000006671">
    <property type="component" value="Unassembled WGS sequence"/>
</dbReference>
<feature type="compositionally biased region" description="Low complexity" evidence="1">
    <location>
        <begin position="54"/>
        <end position="74"/>
    </location>
</feature>
<dbReference type="KEGG" id="ngr:NAEGRDRAFT_57719"/>
<gene>
    <name evidence="3" type="ORF">NAEGRDRAFT_57719</name>
</gene>
<dbReference type="PANTHER" id="PTHR46333:SF2">
    <property type="entry name" value="CYTOKINESIS PROTEIN 3"/>
    <property type="match status" value="1"/>
</dbReference>
<dbReference type="InterPro" id="IPR038765">
    <property type="entry name" value="Papain-like_cys_pep_sf"/>
</dbReference>
<reference evidence="3 4" key="1">
    <citation type="journal article" date="2010" name="Cell">
        <title>The genome of Naegleria gruberi illuminates early eukaryotic versatility.</title>
        <authorList>
            <person name="Fritz-Laylin L.K."/>
            <person name="Prochnik S.E."/>
            <person name="Ginger M.L."/>
            <person name="Dacks J.B."/>
            <person name="Carpenter M.L."/>
            <person name="Field M.C."/>
            <person name="Kuo A."/>
            <person name="Paredez A."/>
            <person name="Chapman J."/>
            <person name="Pham J."/>
            <person name="Shu S."/>
            <person name="Neupane R."/>
            <person name="Cipriano M."/>
            <person name="Mancuso J."/>
            <person name="Tu H."/>
            <person name="Salamov A."/>
            <person name="Lindquist E."/>
            <person name="Shapiro H."/>
            <person name="Lucas S."/>
            <person name="Grigoriev I.V."/>
            <person name="Cande W.Z."/>
            <person name="Fulton C."/>
            <person name="Rokhsar D.S."/>
            <person name="Dawson S.C."/>
        </authorList>
    </citation>
    <scope>NUCLEOTIDE SEQUENCE [LARGE SCALE GENOMIC DNA]</scope>
    <source>
        <strain evidence="3 4">NEG-M</strain>
    </source>
</reference>
<dbReference type="GeneID" id="8859133"/>
<proteinExistence type="predicted"/>
<sequence>MSYNRTTNNNTNNNEDKSIRVGNRLNAKVGKIASMYNALDNDSHATIKRRNPISGTTSSNVTTKVVSSTVQTRTVAKKPTPTTHHSTVNSMKPSAVTNTNKSRNVGAVSKPVVKTTTKTSTVTSNIDKRDANDRKAVERKEVNDKKAEVTVVNNHQNKYFDNFKPQPFQCDASRIRKYEPNYSEIDKRARNTPKSEEASIERLAQYLTSPYNTVEEKARSLYIWITYNIDYDVDGLYSGNAHYTADTSFKSRRAVCSGYSDILKKMCDCCKMECVTISGCAKGAGYVIGAPVASNHAWSAIKTEDGQYRLIESTWGSGYLAPNSSSKWGSAFERRFVDRYFFMSPYEFIAEHFPDDSKWQLLPKTVTKEEYEKRVAIKGNGFSNGLSCVSHPYGLYTLTDSNVCEIVMKVFPGTESLINLCEEKNGTALWDAVNVTYSDNKDTITAKICFPKKNVKYSVRVFVGEKGSKLEWVWSKCSR</sequence>
<feature type="domain" description="Transglutaminase-like" evidence="2">
    <location>
        <begin position="202"/>
        <end position="308"/>
    </location>
</feature>
<evidence type="ECO:0000313" key="3">
    <source>
        <dbReference type="EMBL" id="EFC45833.1"/>
    </source>
</evidence>
<feature type="compositionally biased region" description="Low complexity" evidence="1">
    <location>
        <begin position="114"/>
        <end position="124"/>
    </location>
</feature>
<evidence type="ECO:0000256" key="1">
    <source>
        <dbReference type="SAM" id="MobiDB-lite"/>
    </source>
</evidence>
<dbReference type="STRING" id="5762.D2VBP8"/>
<dbReference type="RefSeq" id="XP_002678577.1">
    <property type="nucleotide sequence ID" value="XM_002678531.1"/>
</dbReference>
<feature type="region of interest" description="Disordered" evidence="1">
    <location>
        <begin position="114"/>
        <end position="142"/>
    </location>
</feature>
<dbReference type="SUPFAM" id="SSF54001">
    <property type="entry name" value="Cysteine proteinases"/>
    <property type="match status" value="1"/>
</dbReference>
<feature type="compositionally biased region" description="Polar residues" evidence="1">
    <location>
        <begin position="80"/>
        <end position="101"/>
    </location>
</feature>
<dbReference type="eggNOG" id="KOG4575">
    <property type="taxonomic scope" value="Eukaryota"/>
</dbReference>
<feature type="compositionally biased region" description="Basic and acidic residues" evidence="1">
    <location>
        <begin position="126"/>
        <end position="142"/>
    </location>
</feature>
<name>D2VBP8_NAEGR</name>
<protein>
    <recommendedName>
        <fullName evidence="2">Transglutaminase-like domain-containing protein</fullName>
    </recommendedName>
</protein>
<dbReference type="AlphaFoldDB" id="D2VBP8"/>
<dbReference type="InterPro" id="IPR052557">
    <property type="entry name" value="CAP/Cytokinesis_protein"/>
</dbReference>
<organism evidence="4">
    <name type="scientific">Naegleria gruberi</name>
    <name type="common">Amoeba</name>
    <dbReference type="NCBI Taxonomy" id="5762"/>
    <lineage>
        <taxon>Eukaryota</taxon>
        <taxon>Discoba</taxon>
        <taxon>Heterolobosea</taxon>
        <taxon>Tetramitia</taxon>
        <taxon>Eutetramitia</taxon>
        <taxon>Vahlkampfiidae</taxon>
        <taxon>Naegleria</taxon>
    </lineage>
</organism>
<dbReference type="VEuPathDB" id="AmoebaDB:NAEGRDRAFT_57719"/>
<dbReference type="EMBL" id="GG738861">
    <property type="protein sequence ID" value="EFC45833.1"/>
    <property type="molecule type" value="Genomic_DNA"/>
</dbReference>
<dbReference type="Pfam" id="PF01841">
    <property type="entry name" value="Transglut_core"/>
    <property type="match status" value="1"/>
</dbReference>